<protein>
    <recommendedName>
        <fullName evidence="6">Integrase catalytic domain-containing protein</fullName>
    </recommendedName>
</protein>
<dbReference type="InterPro" id="IPR012337">
    <property type="entry name" value="RNaseH-like_sf"/>
</dbReference>
<feature type="domain" description="Reverse transcriptase" evidence="1">
    <location>
        <begin position="157"/>
        <end position="280"/>
    </location>
</feature>
<dbReference type="Gene3D" id="3.30.70.270">
    <property type="match status" value="1"/>
</dbReference>
<organism evidence="4 5">
    <name type="scientific">Patiria miniata</name>
    <name type="common">Bat star</name>
    <name type="synonym">Asterina miniata</name>
    <dbReference type="NCBI Taxonomy" id="46514"/>
    <lineage>
        <taxon>Eukaryota</taxon>
        <taxon>Metazoa</taxon>
        <taxon>Echinodermata</taxon>
        <taxon>Eleutherozoa</taxon>
        <taxon>Asterozoa</taxon>
        <taxon>Asteroidea</taxon>
        <taxon>Valvatacea</taxon>
        <taxon>Valvatida</taxon>
        <taxon>Asterinidae</taxon>
        <taxon>Patiria</taxon>
    </lineage>
</organism>
<dbReference type="InterPro" id="IPR008042">
    <property type="entry name" value="Retrotrans_Pao"/>
</dbReference>
<evidence type="ECO:0000259" key="2">
    <source>
        <dbReference type="Pfam" id="PF17921"/>
    </source>
</evidence>
<dbReference type="InterPro" id="IPR036397">
    <property type="entry name" value="RNaseH_sf"/>
</dbReference>
<feature type="domain" description="Integrase zinc-binding" evidence="2">
    <location>
        <begin position="736"/>
        <end position="790"/>
    </location>
</feature>
<accession>A0A914AFT1</accession>
<dbReference type="InterPro" id="IPR040676">
    <property type="entry name" value="DUF5641"/>
</dbReference>
<evidence type="ECO:0000259" key="1">
    <source>
        <dbReference type="Pfam" id="PF00078"/>
    </source>
</evidence>
<dbReference type="Pfam" id="PF00078">
    <property type="entry name" value="RVT_1"/>
    <property type="match status" value="1"/>
</dbReference>
<sequence length="1029" mass="116695">MTIDKLPRINEKEATRSRLDKFAIEILKEKTSRVEVQGIQRLQTPLLWKPGSSPPQSTPRAVEALARAHKRKMDKDSKLAEFCTTYIQKLKNQGHVQELGTLAEVLVMETSSWFIPYHVVFSSNKYRLVFNCSFESMGQNLNDELLAGPTLHSSLMEVLLRFRQGRVAVSGDITGMFHQVRLLPEDSPMFRFLWWDEKRDDWLVFQWLVLPFGAACSPCCATFALQKAAIDANARYPAVQKTIERETYVDNQLASRHSEEEARELVASTRECLHEAGFEMVKYASSHPEVVEDLPVAVRSDRYIRSLSLDNLGCELEPALGLSWDCKSDELCHPAKVPENRTLTKRTALRVLACQFEPLGSIAPFTARAKMIVQELWMEKLDWDEAVTNADIKQRWDDWCTELEHIPSIRLPRCYTPPQVDTATVERSLHVFCDSSERLYGAVAYMRSIDPQGKVFLSFVVAKCRVAPQRRTSMPRLELMAALVGAQLAQFVTQTLDVNIQYVTMWSDSTTVLTWIQSDSCRFKVFVGTRIAEIQTLTTGSEWRYVRYADNPADDITRGLSVSELGPGSRWIEGPPWLLAEPDTWQSDSASVLAQTRATSTPDLSEMKGTNFCGLTVAGPVAELDFSNHQSWSDLVDSLSQDLFPAAERVDGVLSPEQTLEVENQLLRRAQLDNFREDIVTLEKGKELSRNSRLLELAPELDIPAGLIRVGGRLRKVSQDASVDLEPHPIVLDPHHAVTKLLIQEADKHFGHQAGTEQVFAHLRRRYWIIRGRTAVKGVLRTCPECRRWRGKPQVPKMADLPKSRLRLHKPPFFSAGMDCFGPFRVKIGRRQEKRWGLIFKCMTTRAVHLELVESLDTDHFLMAYRRFASCRGVPHQLLSDCGTNFKGAESEIQQALKEMEPELVQRLAQYRVVFRFNPPNVPHFGGLWEREVRSVKNALRGVLGDRTVSEAVLQLTRSQWPVGKVDELLPGSDGRIRIVNVKVGNKTYKRPVARLVQLSKYDEETAPAATGMSLTQAPVSFRLYGHSF</sequence>
<dbReference type="OMA" id="ANENIVW"/>
<feature type="domain" description="DUF5641" evidence="3">
    <location>
        <begin position="956"/>
        <end position="999"/>
    </location>
</feature>
<dbReference type="Pfam" id="PF05380">
    <property type="entry name" value="Peptidase_A17"/>
    <property type="match status" value="1"/>
</dbReference>
<dbReference type="InterPro" id="IPR000477">
    <property type="entry name" value="RT_dom"/>
</dbReference>
<dbReference type="Gene3D" id="3.30.420.10">
    <property type="entry name" value="Ribonuclease H-like superfamily/Ribonuclease H"/>
    <property type="match status" value="1"/>
</dbReference>
<dbReference type="Pfam" id="PF18701">
    <property type="entry name" value="DUF5641"/>
    <property type="match status" value="1"/>
</dbReference>
<dbReference type="SUPFAM" id="SSF56672">
    <property type="entry name" value="DNA/RNA polymerases"/>
    <property type="match status" value="1"/>
</dbReference>
<name>A0A914AFT1_PATMI</name>
<dbReference type="GO" id="GO:0006259">
    <property type="term" value="P:DNA metabolic process"/>
    <property type="evidence" value="ECO:0007669"/>
    <property type="project" value="UniProtKB-ARBA"/>
</dbReference>
<evidence type="ECO:0000259" key="3">
    <source>
        <dbReference type="Pfam" id="PF18701"/>
    </source>
</evidence>
<dbReference type="EnsemblMetazoa" id="XM_038206660.1">
    <property type="protein sequence ID" value="XP_038062588.1"/>
    <property type="gene ID" value="LOC119733080"/>
</dbReference>
<dbReference type="GeneID" id="119733080"/>
<dbReference type="Gene3D" id="3.10.10.10">
    <property type="entry name" value="HIV Type 1 Reverse Transcriptase, subunit A, domain 1"/>
    <property type="match status" value="1"/>
</dbReference>
<dbReference type="GO" id="GO:0003676">
    <property type="term" value="F:nucleic acid binding"/>
    <property type="evidence" value="ECO:0007669"/>
    <property type="project" value="InterPro"/>
</dbReference>
<dbReference type="RefSeq" id="XP_038062588.1">
    <property type="nucleotide sequence ID" value="XM_038206660.1"/>
</dbReference>
<proteinExistence type="predicted"/>
<dbReference type="SUPFAM" id="SSF53098">
    <property type="entry name" value="Ribonuclease H-like"/>
    <property type="match status" value="1"/>
</dbReference>
<dbReference type="Pfam" id="PF17921">
    <property type="entry name" value="Integrase_H2C2"/>
    <property type="match status" value="1"/>
</dbReference>
<dbReference type="InterPro" id="IPR043128">
    <property type="entry name" value="Rev_trsase/Diguanyl_cyclase"/>
</dbReference>
<evidence type="ECO:0000313" key="5">
    <source>
        <dbReference type="Proteomes" id="UP000887568"/>
    </source>
</evidence>
<dbReference type="OrthoDB" id="6434680at2759"/>
<keyword evidence="5" id="KW-1185">Reference proteome</keyword>
<reference evidence="4" key="1">
    <citation type="submission" date="2022-11" db="UniProtKB">
        <authorList>
            <consortium name="EnsemblMetazoa"/>
        </authorList>
    </citation>
    <scope>IDENTIFICATION</scope>
</reference>
<evidence type="ECO:0000313" key="4">
    <source>
        <dbReference type="EnsemblMetazoa" id="XP_038062588.1"/>
    </source>
</evidence>
<dbReference type="PANTHER" id="PTHR47331">
    <property type="entry name" value="PHD-TYPE DOMAIN-CONTAINING PROTEIN"/>
    <property type="match status" value="1"/>
</dbReference>
<dbReference type="InterPro" id="IPR041588">
    <property type="entry name" value="Integrase_H2C2"/>
</dbReference>
<evidence type="ECO:0008006" key="6">
    <source>
        <dbReference type="Google" id="ProtNLM"/>
    </source>
</evidence>
<dbReference type="PANTHER" id="PTHR47331:SF5">
    <property type="entry name" value="RIBONUCLEASE H"/>
    <property type="match status" value="1"/>
</dbReference>
<dbReference type="AlphaFoldDB" id="A0A914AFT1"/>
<dbReference type="InterPro" id="IPR043502">
    <property type="entry name" value="DNA/RNA_pol_sf"/>
</dbReference>
<dbReference type="Proteomes" id="UP000887568">
    <property type="component" value="Unplaced"/>
</dbReference>